<accession>A0A831QM90</accession>
<dbReference type="EMBL" id="DRGL01000032">
    <property type="protein sequence ID" value="HEA21140.1"/>
    <property type="molecule type" value="Genomic_DNA"/>
</dbReference>
<reference evidence="1" key="1">
    <citation type="journal article" date="2020" name="mSystems">
        <title>Genome- and Community-Level Interaction Insights into Carbon Utilization and Element Cycling Functions of Hydrothermarchaeota in Hydrothermal Sediment.</title>
        <authorList>
            <person name="Zhou Z."/>
            <person name="Liu Y."/>
            <person name="Xu W."/>
            <person name="Pan J."/>
            <person name="Luo Z.H."/>
            <person name="Li M."/>
        </authorList>
    </citation>
    <scope>NUCLEOTIDE SEQUENCE [LARGE SCALE GENOMIC DNA]</scope>
    <source>
        <strain evidence="1">HyVt-345</strain>
    </source>
</reference>
<organism evidence="1">
    <name type="scientific">Pricia antarctica</name>
    <dbReference type="NCBI Taxonomy" id="641691"/>
    <lineage>
        <taxon>Bacteria</taxon>
        <taxon>Pseudomonadati</taxon>
        <taxon>Bacteroidota</taxon>
        <taxon>Flavobacteriia</taxon>
        <taxon>Flavobacteriales</taxon>
        <taxon>Flavobacteriaceae</taxon>
        <taxon>Pricia</taxon>
    </lineage>
</organism>
<protein>
    <submittedName>
        <fullName evidence="1">Uncharacterized protein</fullName>
    </submittedName>
</protein>
<evidence type="ECO:0000313" key="1">
    <source>
        <dbReference type="EMBL" id="HEA21140.1"/>
    </source>
</evidence>
<proteinExistence type="predicted"/>
<name>A0A831QM90_9FLAO</name>
<dbReference type="Proteomes" id="UP000886191">
    <property type="component" value="Unassembled WGS sequence"/>
</dbReference>
<gene>
    <name evidence="1" type="ORF">ENH87_09500</name>
</gene>
<dbReference type="AlphaFoldDB" id="A0A831QM90"/>
<comment type="caution">
    <text evidence="1">The sequence shown here is derived from an EMBL/GenBank/DDBJ whole genome shotgun (WGS) entry which is preliminary data.</text>
</comment>
<sequence>MTDRYHSIAVVLNENIREDDAEYILNAIKMIKGVLSVKPYISDLDSHMAEERASRKLESKLWAVLHPKDNA</sequence>